<dbReference type="PROSITE" id="PS51682">
    <property type="entry name" value="SAM_OMT_I"/>
    <property type="match status" value="1"/>
</dbReference>
<keyword evidence="2 4" id="KW-0808">Transferase</keyword>
<feature type="binding site" evidence="4">
    <location>
        <position position="162"/>
    </location>
    <ligand>
        <name>Mg(2+)</name>
        <dbReference type="ChEBI" id="CHEBI:18420"/>
    </ligand>
</feature>
<dbReference type="RefSeq" id="WP_187302258.1">
    <property type="nucleotide sequence ID" value="NZ_CBCTQH010000069.1"/>
</dbReference>
<name>A0A923SQ12_9FIRM</name>
<accession>A0A923SQ12</accession>
<comment type="function">
    <text evidence="4">Catalyzes the methylation of 5-hydroxyuridine (ho5U) to form 5-methoxyuridine (mo5U) at position 34 in tRNAs.</text>
</comment>
<protein>
    <recommendedName>
        <fullName evidence="4">tRNA 5-hydroxyuridine methyltransferase</fullName>
        <ecNumber evidence="4">2.1.1.-</ecNumber>
    </recommendedName>
    <alternativeName>
        <fullName evidence="4">ho5U methyltransferase</fullName>
    </alternativeName>
</protein>
<comment type="caution">
    <text evidence="5">The sequence shown here is derived from an EMBL/GenBank/DDBJ whole genome shotgun (WGS) entry which is preliminary data.</text>
</comment>
<feature type="binding site" evidence="4">
    <location>
        <position position="163"/>
    </location>
    <ligand>
        <name>Mg(2+)</name>
        <dbReference type="ChEBI" id="CHEBI:18420"/>
    </ligand>
</feature>
<evidence type="ECO:0000313" key="5">
    <source>
        <dbReference type="EMBL" id="MBC6679152.1"/>
    </source>
</evidence>
<dbReference type="EC" id="2.1.1.-" evidence="4"/>
<comment type="catalytic activity">
    <reaction evidence="4">
        <text>5-hydroxyuridine(34) in tRNA + S-adenosyl-L-methionine = 5-methoxyuridine(34) in tRNA + S-adenosyl-L-homocysteine + H(+)</text>
        <dbReference type="Rhea" id="RHEA:60524"/>
        <dbReference type="Rhea" id="RHEA-COMP:13381"/>
        <dbReference type="Rhea" id="RHEA-COMP:15591"/>
        <dbReference type="ChEBI" id="CHEBI:15378"/>
        <dbReference type="ChEBI" id="CHEBI:57856"/>
        <dbReference type="ChEBI" id="CHEBI:59789"/>
        <dbReference type="ChEBI" id="CHEBI:136877"/>
        <dbReference type="ChEBI" id="CHEBI:143860"/>
    </reaction>
</comment>
<keyword evidence="4" id="KW-0460">Magnesium</keyword>
<dbReference type="InterPro" id="IPR029063">
    <property type="entry name" value="SAM-dependent_MTases_sf"/>
</dbReference>
<comment type="similarity">
    <text evidence="4">Belongs to the class I-like SAM-binding methyltransferase superfamily. Cation-dependent O-methyltransferase family.</text>
</comment>
<gene>
    <name evidence="4" type="primary">trmR</name>
    <name evidence="5" type="ORF">H9L42_04850</name>
</gene>
<evidence type="ECO:0000256" key="4">
    <source>
        <dbReference type="HAMAP-Rule" id="MF_02217"/>
    </source>
</evidence>
<dbReference type="HAMAP" id="MF_02217">
    <property type="entry name" value="TrmR_methyltr"/>
    <property type="match status" value="1"/>
</dbReference>
<comment type="subunit">
    <text evidence="4">Homodimer.</text>
</comment>
<organism evidence="5 6">
    <name type="scientific">Zhenpiania hominis</name>
    <dbReference type="NCBI Taxonomy" id="2763644"/>
    <lineage>
        <taxon>Bacteria</taxon>
        <taxon>Bacillati</taxon>
        <taxon>Bacillota</taxon>
        <taxon>Clostridia</taxon>
        <taxon>Peptostreptococcales</taxon>
        <taxon>Anaerovoracaceae</taxon>
        <taxon>Zhenpiania</taxon>
    </lineage>
</organism>
<dbReference type="EMBL" id="JACRYT010000003">
    <property type="protein sequence ID" value="MBC6679152.1"/>
    <property type="molecule type" value="Genomic_DNA"/>
</dbReference>
<keyword evidence="3 4" id="KW-0949">S-adenosyl-L-methionine</keyword>
<sequence>MNIINDKVTDYINGLYRPLNGELEAIREAAEREHVPIILRDTETLLLSLIRLKRPSRILEIGTAVGYSAACMALACENCRVVTIESDSGMERRARSNIRRLGLDERIQVLQGKAQELLDGELFRNAPEPYDLVFIDAAKSHYRTFWEKTVPLCGAGAIILCDNVLMRGTTVSEEYDPKNKFRTSIRRMREFLAFLSETQIADTSILPVGDGVSISILKG</sequence>
<dbReference type="Pfam" id="PF01596">
    <property type="entry name" value="Methyltransf_3"/>
    <property type="match status" value="1"/>
</dbReference>
<proteinExistence type="inferred from homology"/>
<evidence type="ECO:0000256" key="3">
    <source>
        <dbReference type="ARBA" id="ARBA00022691"/>
    </source>
</evidence>
<feature type="binding site" evidence="4">
    <location>
        <position position="85"/>
    </location>
    <ligand>
        <name>S-adenosyl-L-methionine</name>
        <dbReference type="ChEBI" id="CHEBI:59789"/>
    </ligand>
</feature>
<dbReference type="GO" id="GO:0008171">
    <property type="term" value="F:O-methyltransferase activity"/>
    <property type="evidence" value="ECO:0007669"/>
    <property type="project" value="InterPro"/>
</dbReference>
<dbReference type="GO" id="GO:0000287">
    <property type="term" value="F:magnesium ion binding"/>
    <property type="evidence" value="ECO:0007669"/>
    <property type="project" value="UniProtKB-UniRule"/>
</dbReference>
<dbReference type="GO" id="GO:0016300">
    <property type="term" value="F:tRNA (uridine) methyltransferase activity"/>
    <property type="evidence" value="ECO:0007669"/>
    <property type="project" value="UniProtKB-UniRule"/>
</dbReference>
<feature type="binding site" evidence="4">
    <location>
        <position position="136"/>
    </location>
    <ligand>
        <name>S-adenosyl-L-methionine</name>
        <dbReference type="ChEBI" id="CHEBI:59789"/>
    </ligand>
</feature>
<keyword evidence="4" id="KW-0819">tRNA processing</keyword>
<comment type="caution">
    <text evidence="4">Lacks conserved residue(s) required for the propagation of feature annotation.</text>
</comment>
<dbReference type="InterPro" id="IPR002935">
    <property type="entry name" value="SAM_O-MeTrfase"/>
</dbReference>
<dbReference type="PANTHER" id="PTHR10509:SF14">
    <property type="entry name" value="CAFFEOYL-COA O-METHYLTRANSFERASE 3-RELATED"/>
    <property type="match status" value="1"/>
</dbReference>
<keyword evidence="6" id="KW-1185">Reference proteome</keyword>
<reference evidence="5" key="1">
    <citation type="submission" date="2020-08" db="EMBL/GenBank/DDBJ databases">
        <title>Genome public.</title>
        <authorList>
            <person name="Liu C."/>
            <person name="Sun Q."/>
        </authorList>
    </citation>
    <scope>NUCLEOTIDE SEQUENCE</scope>
    <source>
        <strain evidence="5">BX12</strain>
    </source>
</reference>
<dbReference type="GO" id="GO:0008757">
    <property type="term" value="F:S-adenosylmethionine-dependent methyltransferase activity"/>
    <property type="evidence" value="ECO:0007669"/>
    <property type="project" value="TreeGrafter"/>
</dbReference>
<feature type="binding site" evidence="4">
    <location>
        <position position="68"/>
    </location>
    <ligand>
        <name>S-adenosyl-L-methionine</name>
        <dbReference type="ChEBI" id="CHEBI:59789"/>
    </ligand>
</feature>
<dbReference type="InterPro" id="IPR050362">
    <property type="entry name" value="Cation-dep_OMT"/>
</dbReference>
<dbReference type="SUPFAM" id="SSF53335">
    <property type="entry name" value="S-adenosyl-L-methionine-dependent methyltransferases"/>
    <property type="match status" value="1"/>
</dbReference>
<dbReference type="Proteomes" id="UP000602647">
    <property type="component" value="Unassembled WGS sequence"/>
</dbReference>
<evidence type="ECO:0000313" key="6">
    <source>
        <dbReference type="Proteomes" id="UP000602647"/>
    </source>
</evidence>
<evidence type="ECO:0000256" key="2">
    <source>
        <dbReference type="ARBA" id="ARBA00022679"/>
    </source>
</evidence>
<dbReference type="AlphaFoldDB" id="A0A923SQ12"/>
<keyword evidence="4" id="KW-0479">Metal-binding</keyword>
<keyword evidence="1 4" id="KW-0489">Methyltransferase</keyword>
<feature type="binding site" evidence="4">
    <location>
        <position position="136"/>
    </location>
    <ligand>
        <name>Mg(2+)</name>
        <dbReference type="ChEBI" id="CHEBI:18420"/>
    </ligand>
</feature>
<feature type="binding site" evidence="4">
    <location>
        <position position="38"/>
    </location>
    <ligand>
        <name>S-adenosyl-L-methionine</name>
        <dbReference type="ChEBI" id="CHEBI:59789"/>
    </ligand>
</feature>
<dbReference type="PANTHER" id="PTHR10509">
    <property type="entry name" value="O-METHYLTRANSFERASE-RELATED"/>
    <property type="match status" value="1"/>
</dbReference>
<dbReference type="CDD" id="cd02440">
    <property type="entry name" value="AdoMet_MTases"/>
    <property type="match status" value="1"/>
</dbReference>
<dbReference type="GO" id="GO:0030488">
    <property type="term" value="P:tRNA methylation"/>
    <property type="evidence" value="ECO:0007669"/>
    <property type="project" value="UniProtKB-UniRule"/>
</dbReference>
<dbReference type="InterPro" id="IPR043675">
    <property type="entry name" value="TrmR_methyltr"/>
</dbReference>
<evidence type="ECO:0000256" key="1">
    <source>
        <dbReference type="ARBA" id="ARBA00022603"/>
    </source>
</evidence>
<dbReference type="Gene3D" id="3.40.50.150">
    <property type="entry name" value="Vaccinia Virus protein VP39"/>
    <property type="match status" value="1"/>
</dbReference>